<proteinExistence type="predicted"/>
<keyword evidence="2" id="KW-0732">Signal</keyword>
<feature type="chain" id="PRO_5037687718" evidence="2">
    <location>
        <begin position="17"/>
        <end position="167"/>
    </location>
</feature>
<evidence type="ECO:0000256" key="2">
    <source>
        <dbReference type="SAM" id="SignalP"/>
    </source>
</evidence>
<dbReference type="AlphaFoldDB" id="A0A915MX71"/>
<sequence>MKIKLFVLLFMAKIISLNILAINSNVGKRYKTVIIHNISISEEHYEDEEDDPEPEPKRFKPEPKEEPKEIKEWTLGKGKKQTQTHDLKVKFFITKETIKKSTTIEAPHAIFGKLPRPYESEKIKDWLDAKTVNKWVDQPDVTSAFEKIRGEIDKVYDVSGWEKGKGF</sequence>
<feature type="compositionally biased region" description="Acidic residues" evidence="1">
    <location>
        <begin position="44"/>
        <end position="53"/>
    </location>
</feature>
<evidence type="ECO:0000313" key="3">
    <source>
        <dbReference type="Proteomes" id="UP000887561"/>
    </source>
</evidence>
<dbReference type="WBParaSite" id="scaffold6026_cov247.g10322">
    <property type="protein sequence ID" value="scaffold6026_cov247.g10322"/>
    <property type="gene ID" value="scaffold6026_cov247.g10322"/>
</dbReference>
<accession>A0A915MX71</accession>
<dbReference type="Proteomes" id="UP000887561">
    <property type="component" value="Unplaced"/>
</dbReference>
<evidence type="ECO:0000313" key="4">
    <source>
        <dbReference type="WBParaSite" id="scaffold6026_cov247.g10322"/>
    </source>
</evidence>
<feature type="region of interest" description="Disordered" evidence="1">
    <location>
        <begin position="44"/>
        <end position="79"/>
    </location>
</feature>
<name>A0A915MX71_MELJA</name>
<evidence type="ECO:0000256" key="1">
    <source>
        <dbReference type="SAM" id="MobiDB-lite"/>
    </source>
</evidence>
<feature type="signal peptide" evidence="2">
    <location>
        <begin position="1"/>
        <end position="16"/>
    </location>
</feature>
<protein>
    <submittedName>
        <fullName evidence="4">Uncharacterized protein</fullName>
    </submittedName>
</protein>
<organism evidence="3 4">
    <name type="scientific">Meloidogyne javanica</name>
    <name type="common">Root-knot nematode worm</name>
    <dbReference type="NCBI Taxonomy" id="6303"/>
    <lineage>
        <taxon>Eukaryota</taxon>
        <taxon>Metazoa</taxon>
        <taxon>Ecdysozoa</taxon>
        <taxon>Nematoda</taxon>
        <taxon>Chromadorea</taxon>
        <taxon>Rhabditida</taxon>
        <taxon>Tylenchina</taxon>
        <taxon>Tylenchomorpha</taxon>
        <taxon>Tylenchoidea</taxon>
        <taxon>Meloidogynidae</taxon>
        <taxon>Meloidogyninae</taxon>
        <taxon>Meloidogyne</taxon>
        <taxon>Meloidogyne incognita group</taxon>
    </lineage>
</organism>
<reference evidence="4" key="1">
    <citation type="submission" date="2022-11" db="UniProtKB">
        <authorList>
            <consortium name="WormBaseParasite"/>
        </authorList>
    </citation>
    <scope>IDENTIFICATION</scope>
</reference>
<keyword evidence="3" id="KW-1185">Reference proteome</keyword>
<feature type="compositionally biased region" description="Basic and acidic residues" evidence="1">
    <location>
        <begin position="54"/>
        <end position="74"/>
    </location>
</feature>